<dbReference type="SUPFAM" id="SSF52540">
    <property type="entry name" value="P-loop containing nucleoside triphosphate hydrolases"/>
    <property type="match status" value="1"/>
</dbReference>
<evidence type="ECO:0000256" key="3">
    <source>
        <dbReference type="ARBA" id="ARBA00022840"/>
    </source>
</evidence>
<evidence type="ECO:0000256" key="2">
    <source>
        <dbReference type="ARBA" id="ARBA00022741"/>
    </source>
</evidence>
<dbReference type="GeneID" id="5739543"/>
<dbReference type="GO" id="GO:0006261">
    <property type="term" value="P:DNA-templated DNA replication"/>
    <property type="evidence" value="ECO:0007669"/>
    <property type="project" value="TreeGrafter"/>
</dbReference>
<keyword evidence="1" id="KW-0235">DNA replication</keyword>
<dbReference type="EMBL" id="CP000883">
    <property type="protein sequence ID" value="ABW98228.1"/>
    <property type="molecule type" value="Genomic_DNA"/>
</dbReference>
<gene>
    <name evidence="4" type="ORF">HAN_3g418</name>
</gene>
<dbReference type="GO" id="GO:0003689">
    <property type="term" value="F:DNA clamp loader activity"/>
    <property type="evidence" value="ECO:0007669"/>
    <property type="project" value="TreeGrafter"/>
</dbReference>
<dbReference type="PANTHER" id="PTHR11669">
    <property type="entry name" value="REPLICATION FACTOR C / DNA POLYMERASE III GAMMA-TAU SUBUNIT"/>
    <property type="match status" value="1"/>
</dbReference>
<proteinExistence type="predicted"/>
<accession>A9BL45</accession>
<keyword evidence="4" id="KW-0542">Nucleomorph</keyword>
<name>A9BL45_HEMAN</name>
<sequence>MWLGKYSARSIVDLISNETQINNFIKNFQNSNFLIQGTNGIGKSSFSLISSREIFNNISKINILNIDGLEETKIGIVKNRIKHFLDSGFSQIESKKLVIIDNSDHLSFSSQLNLREKMERIEKGLNFWFICKSLNKINPTIISRCLVLNFKPSSPFSLCIRLHEIAEKEKLDLCFETIFDSIFSGNGDIRYSINSLFQKNLFLSKNFFPTILRKNFSSKSLILKLKESLQKDFRIVFFRKIVLIAKILNISIAQIKKDLNTSLVNTALFFSKKKILKEYEKSKSGSSFYFFRTFFNNLIKEQSF</sequence>
<dbReference type="InterPro" id="IPR027417">
    <property type="entry name" value="P-loop_NTPase"/>
</dbReference>
<dbReference type="Proteomes" id="UP000243127">
    <property type="component" value="Nucleomorph 3"/>
</dbReference>
<dbReference type="InterPro" id="IPR050238">
    <property type="entry name" value="DNA_Rep/Repair_Clamp_Loader"/>
</dbReference>
<reference evidence="4 5" key="1">
    <citation type="journal article" date="2007" name="Proc. Natl. Acad. Sci. U.S.A.">
        <title>Nucleomorph genome of Hemiselmis andersenii reveals complete intron loss and compaction as a driver of protein structure and function.</title>
        <authorList>
            <person name="Lane C.E."/>
            <person name="van den Heuvel K."/>
            <person name="Kozera C."/>
            <person name="Curtis B.A."/>
            <person name="Parsons B.J."/>
            <person name="Bowman S."/>
            <person name="Archibald J.M."/>
        </authorList>
    </citation>
    <scope>NUCLEOTIDE SEQUENCE [LARGE SCALE GENOMIC DNA]</scope>
    <source>
        <strain evidence="4 5">CCMP644</strain>
    </source>
</reference>
<evidence type="ECO:0000256" key="1">
    <source>
        <dbReference type="ARBA" id="ARBA00022705"/>
    </source>
</evidence>
<protein>
    <submittedName>
        <fullName evidence="4">Rfc3</fullName>
    </submittedName>
</protein>
<evidence type="ECO:0000313" key="5">
    <source>
        <dbReference type="Proteomes" id="UP000243127"/>
    </source>
</evidence>
<dbReference type="GO" id="GO:0006281">
    <property type="term" value="P:DNA repair"/>
    <property type="evidence" value="ECO:0007669"/>
    <property type="project" value="TreeGrafter"/>
</dbReference>
<evidence type="ECO:0000313" key="4">
    <source>
        <dbReference type="EMBL" id="ABW98228.1"/>
    </source>
</evidence>
<dbReference type="PANTHER" id="PTHR11669:SF20">
    <property type="entry name" value="REPLICATION FACTOR C SUBUNIT 4"/>
    <property type="match status" value="1"/>
</dbReference>
<dbReference type="GO" id="GO:0005663">
    <property type="term" value="C:DNA replication factor C complex"/>
    <property type="evidence" value="ECO:0007669"/>
    <property type="project" value="TreeGrafter"/>
</dbReference>
<organism evidence="4 5">
    <name type="scientific">Hemiselmis andersenii</name>
    <name type="common">Cryptophyte alga</name>
    <dbReference type="NCBI Taxonomy" id="464988"/>
    <lineage>
        <taxon>Eukaryota</taxon>
        <taxon>Cryptophyceae</taxon>
        <taxon>Cryptomonadales</taxon>
        <taxon>Hemiselmidaceae</taxon>
        <taxon>Hemiselmis</taxon>
    </lineage>
</organism>
<dbReference type="Gene3D" id="3.40.50.300">
    <property type="entry name" value="P-loop containing nucleotide triphosphate hydrolases"/>
    <property type="match status" value="1"/>
</dbReference>
<dbReference type="RefSeq" id="XP_001712553.1">
    <property type="nucleotide sequence ID" value="XM_001712501.1"/>
</dbReference>
<dbReference type="AlphaFoldDB" id="A9BL45"/>
<keyword evidence="3" id="KW-0067">ATP-binding</keyword>
<geneLocation type="nucleomorph" evidence="4"/>
<keyword evidence="2" id="KW-0547">Nucleotide-binding</keyword>
<dbReference type="GO" id="GO:0005524">
    <property type="term" value="F:ATP binding"/>
    <property type="evidence" value="ECO:0007669"/>
    <property type="project" value="UniProtKB-KW"/>
</dbReference>